<dbReference type="AlphaFoldDB" id="A0A9P1C899"/>
<comment type="caution">
    <text evidence="2">The sequence shown here is derived from an EMBL/GenBank/DDBJ whole genome shotgun (WGS) entry which is preliminary data.</text>
</comment>
<feature type="compositionally biased region" description="Acidic residues" evidence="1">
    <location>
        <begin position="48"/>
        <end position="100"/>
    </location>
</feature>
<accession>A0A9P1C899</accession>
<feature type="region of interest" description="Disordered" evidence="1">
    <location>
        <begin position="1"/>
        <end position="292"/>
    </location>
</feature>
<gene>
    <name evidence="2" type="ORF">C1SCF055_LOCUS13948</name>
</gene>
<organism evidence="2">
    <name type="scientific">Cladocopium goreaui</name>
    <dbReference type="NCBI Taxonomy" id="2562237"/>
    <lineage>
        <taxon>Eukaryota</taxon>
        <taxon>Sar</taxon>
        <taxon>Alveolata</taxon>
        <taxon>Dinophyceae</taxon>
        <taxon>Suessiales</taxon>
        <taxon>Symbiodiniaceae</taxon>
        <taxon>Cladocopium</taxon>
    </lineage>
</organism>
<feature type="region of interest" description="Disordered" evidence="1">
    <location>
        <begin position="600"/>
        <end position="645"/>
    </location>
</feature>
<dbReference type="EMBL" id="CAMXCT020001097">
    <property type="protein sequence ID" value="CAL1139980.1"/>
    <property type="molecule type" value="Genomic_DNA"/>
</dbReference>
<name>A0A9P1C899_9DINO</name>
<evidence type="ECO:0000313" key="2">
    <source>
        <dbReference type="EMBL" id="CAI3986605.1"/>
    </source>
</evidence>
<feature type="compositionally biased region" description="Basic and acidic residues" evidence="1">
    <location>
        <begin position="600"/>
        <end position="613"/>
    </location>
</feature>
<feature type="compositionally biased region" description="Low complexity" evidence="1">
    <location>
        <begin position="31"/>
        <end position="40"/>
    </location>
</feature>
<proteinExistence type="predicted"/>
<feature type="region of interest" description="Disordered" evidence="1">
    <location>
        <begin position="470"/>
        <end position="505"/>
    </location>
</feature>
<dbReference type="Proteomes" id="UP001152797">
    <property type="component" value="Unassembled WGS sequence"/>
</dbReference>
<dbReference type="EMBL" id="CAMXCT010001097">
    <property type="protein sequence ID" value="CAI3986605.1"/>
    <property type="molecule type" value="Genomic_DNA"/>
</dbReference>
<evidence type="ECO:0000313" key="3">
    <source>
        <dbReference type="EMBL" id="CAL1139980.1"/>
    </source>
</evidence>
<reference evidence="3" key="2">
    <citation type="submission" date="2024-04" db="EMBL/GenBank/DDBJ databases">
        <authorList>
            <person name="Chen Y."/>
            <person name="Shah S."/>
            <person name="Dougan E. K."/>
            <person name="Thang M."/>
            <person name="Chan C."/>
        </authorList>
    </citation>
    <scope>NUCLEOTIDE SEQUENCE [LARGE SCALE GENOMIC DNA]</scope>
</reference>
<feature type="compositionally biased region" description="Basic and acidic residues" evidence="1">
    <location>
        <begin position="202"/>
        <end position="237"/>
    </location>
</feature>
<evidence type="ECO:0000313" key="4">
    <source>
        <dbReference type="Proteomes" id="UP001152797"/>
    </source>
</evidence>
<evidence type="ECO:0000256" key="1">
    <source>
        <dbReference type="SAM" id="MobiDB-lite"/>
    </source>
</evidence>
<feature type="compositionally biased region" description="Basic and acidic residues" evidence="1">
    <location>
        <begin position="143"/>
        <end position="193"/>
    </location>
</feature>
<feature type="compositionally biased region" description="Acidic residues" evidence="1">
    <location>
        <begin position="114"/>
        <end position="128"/>
    </location>
</feature>
<keyword evidence="4" id="KW-1185">Reference proteome</keyword>
<dbReference type="OrthoDB" id="418398at2759"/>
<reference evidence="2" key="1">
    <citation type="submission" date="2022-10" db="EMBL/GenBank/DDBJ databases">
        <authorList>
            <person name="Chen Y."/>
            <person name="Dougan E. K."/>
            <person name="Chan C."/>
            <person name="Rhodes N."/>
            <person name="Thang M."/>
        </authorList>
    </citation>
    <scope>NUCLEOTIDE SEQUENCE</scope>
</reference>
<protein>
    <submittedName>
        <fullName evidence="2">Uncharacterized protein</fullName>
    </submittedName>
</protein>
<dbReference type="EMBL" id="CAMXCT030001097">
    <property type="protein sequence ID" value="CAL4773917.1"/>
    <property type="molecule type" value="Genomic_DNA"/>
</dbReference>
<sequence>MSEDEAERIIKEMSKPSAEAAGHSDSESTCDDASSNSSSSSEDKDGSGDEDEATESEGEASEEQSEDSSDSEAEQVQEDEGSSDEETVDGSDTEEEEEAEDAKKGAMAKKAQSEAEESDSDSSDESCGEPEVTKKIAATKTPEVNKQDEPKKNYKKKAGQEEKNTKKSSKKEDKKEKKEKASAAKTTEDESKQKTKKKKESKTKPTEEPCLKIEDQKDQEKKRGRGKDDGKSKEKVTSKRSKDKGDQNETGGHDASKLAVVEANLAKTAAPTSEEAKGSSSSSTEDKINSSTHHTEYLRYRRWIRNGKRFPTVLGSRLTTEEGRASLFVDWVKCGGDVDSIICKHEQSLTESRSSQVKYGFRSERWLNEKYGEEKAKRIVGRKTNLGLLIPDPEEPEDNLYFCLIDIDLKNINELKRVTSLEAKGQVSAEMVKAFTEAGGVLDGSALKGDMSGKEGMSKAVSFMGAVGKTGQAQGTGKAARRNGKANKGNSDSAPAKEVKAETPQSKAKTLITKVLKDANTCRDLAFRLKPLEMSDQLINQLKALQSGLEKQARALQDLINQDKNKMKHYTPVMEEIANLNQLAKNKVELGKALLRAAEKATKGSEEKAKEPETGTGSTDKNNKKPCHNRGGKIGANGDDISQPPKFQKPCVPVRGLDLVANASYSARRLLKKICNGDYWRHMEGQEFIESLDLSQPDKTVPLVWHVDGVKVYKNQKIWVYSYSSIEWFTQCQADRTAQFGYSFLLFYQKLAVRSRSEPRNNYKIVPKFHYFFHMQEYIEETLRNVRYEHCYPDESLMGQLGKIASRCHANTMERTCLHRYRVMLDLFLASGLNEDDPE</sequence>
<feature type="compositionally biased region" description="Basic and acidic residues" evidence="1">
    <location>
        <begin position="243"/>
        <end position="256"/>
    </location>
</feature>